<dbReference type="EMBL" id="CSBK01000889">
    <property type="protein sequence ID" value="COY05482.1"/>
    <property type="molecule type" value="Genomic_DNA"/>
</dbReference>
<dbReference type="AlphaFoldDB" id="A0A916P7Z1"/>
<sequence length="61" mass="6459">MRGSSSHTPWAISVSRRSSIAASVAYSRPHSAAVPASSSGSPMHRSRVRAEIRLRRSAPGS</sequence>
<feature type="compositionally biased region" description="Low complexity" evidence="1">
    <location>
        <begin position="28"/>
        <end position="42"/>
    </location>
</feature>
<name>A0A916P7Z1_MYCTX</name>
<accession>A0A916P7Z1</accession>
<gene>
    <name evidence="2" type="ORF">ERS007739_02065</name>
</gene>
<organism evidence="2 3">
    <name type="scientific">Mycobacterium tuberculosis</name>
    <dbReference type="NCBI Taxonomy" id="1773"/>
    <lineage>
        <taxon>Bacteria</taxon>
        <taxon>Bacillati</taxon>
        <taxon>Actinomycetota</taxon>
        <taxon>Actinomycetes</taxon>
        <taxon>Mycobacteriales</taxon>
        <taxon>Mycobacteriaceae</taxon>
        <taxon>Mycobacterium</taxon>
        <taxon>Mycobacterium tuberculosis complex</taxon>
    </lineage>
</organism>
<comment type="caution">
    <text evidence="2">The sequence shown here is derived from an EMBL/GenBank/DDBJ whole genome shotgun (WGS) entry which is preliminary data.</text>
</comment>
<protein>
    <submittedName>
        <fullName evidence="2">Uncharacterized protein</fullName>
    </submittedName>
</protein>
<feature type="region of interest" description="Disordered" evidence="1">
    <location>
        <begin position="28"/>
        <end position="61"/>
    </location>
</feature>
<reference evidence="3" key="1">
    <citation type="submission" date="2015-03" db="EMBL/GenBank/DDBJ databases">
        <authorList>
            <consortium name="Pathogen Informatics"/>
        </authorList>
    </citation>
    <scope>NUCLEOTIDE SEQUENCE [LARGE SCALE GENOMIC DNA]</scope>
    <source>
        <strain evidence="3">N09902308</strain>
    </source>
</reference>
<dbReference type="Proteomes" id="UP000039021">
    <property type="component" value="Unassembled WGS sequence"/>
</dbReference>
<proteinExistence type="predicted"/>
<evidence type="ECO:0000256" key="1">
    <source>
        <dbReference type="SAM" id="MobiDB-lite"/>
    </source>
</evidence>
<evidence type="ECO:0000313" key="3">
    <source>
        <dbReference type="Proteomes" id="UP000039021"/>
    </source>
</evidence>
<evidence type="ECO:0000313" key="2">
    <source>
        <dbReference type="EMBL" id="COY05482.1"/>
    </source>
</evidence>